<name>A0ABX3EL03_9BACL</name>
<dbReference type="Proteomes" id="UP000186058">
    <property type="component" value="Unassembled WGS sequence"/>
</dbReference>
<proteinExistence type="predicted"/>
<comment type="caution">
    <text evidence="1">The sequence shown here is derived from an EMBL/GenBank/DDBJ whole genome shotgun (WGS) entry which is preliminary data.</text>
</comment>
<gene>
    <name evidence="1" type="ORF">A3844_18580</name>
</gene>
<reference evidence="1 2" key="1">
    <citation type="submission" date="2016-03" db="EMBL/GenBank/DDBJ databases">
        <authorList>
            <person name="Sant'Anna F.H."/>
            <person name="Ambrosini A."/>
            <person name="Souza R."/>
            <person name="Bach E."/>
            <person name="Fernandes G."/>
            <person name="Balsanelli E."/>
            <person name="Baura V.A."/>
            <person name="Souza E.M."/>
            <person name="Passaglia L."/>
        </authorList>
    </citation>
    <scope>NUCLEOTIDE SEQUENCE [LARGE SCALE GENOMIC DNA]</scope>
    <source>
        <strain evidence="1 2">P26E</strain>
    </source>
</reference>
<dbReference type="EMBL" id="LVWI01000050">
    <property type="protein sequence ID" value="OKP84790.1"/>
    <property type="molecule type" value="Genomic_DNA"/>
</dbReference>
<accession>A0ABX3EL03</accession>
<evidence type="ECO:0000313" key="2">
    <source>
        <dbReference type="Proteomes" id="UP000186058"/>
    </source>
</evidence>
<keyword evidence="2" id="KW-1185">Reference proteome</keyword>
<organism evidence="1 2">
    <name type="scientific">Paenibacillus helianthi</name>
    <dbReference type="NCBI Taxonomy" id="1349432"/>
    <lineage>
        <taxon>Bacteria</taxon>
        <taxon>Bacillati</taxon>
        <taxon>Bacillota</taxon>
        <taxon>Bacilli</taxon>
        <taxon>Bacillales</taxon>
        <taxon>Paenibacillaceae</taxon>
        <taxon>Paenibacillus</taxon>
    </lineage>
</organism>
<sequence>MKLFQVKTEPLGVERVQEFLEDNYVCIGYTGVGDLEYAGKEEMRKRLILAGTGEGAELDAALDHLQIFVHDMQDGDYVLIADEEWAYLGDLGDYFYAGTFDSAEDGRCHRRGVTWLKSVPLAMLHHTLREWLTEAEVISQYTGTLPGARLDLWITESTTESLVSAKTAGKVDDEMVAEALAVLKAALQSEDAERRERAAIAILQYAK</sequence>
<protein>
    <submittedName>
        <fullName evidence="1">Uncharacterized protein</fullName>
    </submittedName>
</protein>
<evidence type="ECO:0000313" key="1">
    <source>
        <dbReference type="EMBL" id="OKP84790.1"/>
    </source>
</evidence>